<dbReference type="EMBL" id="JASNQZ010000005">
    <property type="protein sequence ID" value="KAL0957357.1"/>
    <property type="molecule type" value="Genomic_DNA"/>
</dbReference>
<name>A0ABR3JNN4_9AGAR</name>
<protein>
    <submittedName>
        <fullName evidence="1">Uncharacterized protein</fullName>
    </submittedName>
</protein>
<sequence>MHICENIIAVWSGQHEYLHLNSLIRFRTLSDYYQRLDSANFTCKAHSALDDRQSTMRSNYTITLSWPGIRIHEHSAHSSQAPPISSVCTITALAALRPS</sequence>
<evidence type="ECO:0000313" key="1">
    <source>
        <dbReference type="EMBL" id="KAL0957357.1"/>
    </source>
</evidence>
<reference evidence="2" key="1">
    <citation type="submission" date="2024-06" db="EMBL/GenBank/DDBJ databases">
        <title>Multi-omics analyses provide insights into the biosynthesis of the anticancer antibiotic pleurotin in Hohenbuehelia grisea.</title>
        <authorList>
            <person name="Weaver J.A."/>
            <person name="Alberti F."/>
        </authorList>
    </citation>
    <scope>NUCLEOTIDE SEQUENCE [LARGE SCALE GENOMIC DNA]</scope>
    <source>
        <strain evidence="2">T-177</strain>
    </source>
</reference>
<organism evidence="1 2">
    <name type="scientific">Hohenbuehelia grisea</name>
    <dbReference type="NCBI Taxonomy" id="104357"/>
    <lineage>
        <taxon>Eukaryota</taxon>
        <taxon>Fungi</taxon>
        <taxon>Dikarya</taxon>
        <taxon>Basidiomycota</taxon>
        <taxon>Agaricomycotina</taxon>
        <taxon>Agaricomycetes</taxon>
        <taxon>Agaricomycetidae</taxon>
        <taxon>Agaricales</taxon>
        <taxon>Pleurotineae</taxon>
        <taxon>Pleurotaceae</taxon>
        <taxon>Hohenbuehelia</taxon>
    </lineage>
</organism>
<proteinExistence type="predicted"/>
<dbReference type="Proteomes" id="UP001556367">
    <property type="component" value="Unassembled WGS sequence"/>
</dbReference>
<gene>
    <name evidence="1" type="ORF">HGRIS_001161</name>
</gene>
<keyword evidence="2" id="KW-1185">Reference proteome</keyword>
<accession>A0ABR3JNN4</accession>
<comment type="caution">
    <text evidence="1">The sequence shown here is derived from an EMBL/GenBank/DDBJ whole genome shotgun (WGS) entry which is preliminary data.</text>
</comment>
<evidence type="ECO:0000313" key="2">
    <source>
        <dbReference type="Proteomes" id="UP001556367"/>
    </source>
</evidence>